<dbReference type="EMBL" id="JARQDZ010000001">
    <property type="protein sequence ID" value="MDT2981073.1"/>
    <property type="molecule type" value="Genomic_DNA"/>
</dbReference>
<dbReference type="FunFam" id="3.30.70.270:FF:000001">
    <property type="entry name" value="Diguanylate cyclase domain protein"/>
    <property type="match status" value="1"/>
</dbReference>
<feature type="transmembrane region" description="Helical" evidence="1">
    <location>
        <begin position="137"/>
        <end position="157"/>
    </location>
</feature>
<dbReference type="Pfam" id="PF00990">
    <property type="entry name" value="GGDEF"/>
    <property type="match status" value="1"/>
</dbReference>
<dbReference type="GO" id="GO:0052621">
    <property type="term" value="F:diguanylate cyclase activity"/>
    <property type="evidence" value="ECO:0007669"/>
    <property type="project" value="TreeGrafter"/>
</dbReference>
<name>A0A1L8SK28_ENTCA</name>
<reference evidence="5 6" key="1">
    <citation type="submission" date="2018-08" db="EMBL/GenBank/DDBJ databases">
        <title>A genome reference for cultivated species of the human gut microbiota.</title>
        <authorList>
            <person name="Zou Y."/>
            <person name="Xue W."/>
            <person name="Luo G."/>
        </authorList>
    </citation>
    <scope>NUCLEOTIDE SEQUENCE [LARGE SCALE GENOMIC DNA]</scope>
    <source>
        <strain evidence="5 6">AF48-16</strain>
    </source>
</reference>
<feature type="transmembrane region" description="Helical" evidence="1">
    <location>
        <begin position="163"/>
        <end position="184"/>
    </location>
</feature>
<dbReference type="CDD" id="cd01949">
    <property type="entry name" value="GGDEF"/>
    <property type="match status" value="1"/>
</dbReference>
<feature type="domain" description="GGDEF" evidence="2">
    <location>
        <begin position="220"/>
        <end position="350"/>
    </location>
</feature>
<gene>
    <name evidence="5" type="ORF">DW084_11485</name>
    <name evidence="3" type="ORF">P7I32_11035</name>
    <name evidence="4" type="ORF">P7I34_00265</name>
</gene>
<feature type="transmembrane region" description="Helical" evidence="1">
    <location>
        <begin position="107"/>
        <end position="125"/>
    </location>
</feature>
<keyword evidence="1" id="KW-1133">Transmembrane helix</keyword>
<evidence type="ECO:0000313" key="4">
    <source>
        <dbReference type="EMBL" id="MDT2981073.1"/>
    </source>
</evidence>
<dbReference type="EMBL" id="QRMZ01000014">
    <property type="protein sequence ID" value="RHK05933.1"/>
    <property type="molecule type" value="Genomic_DNA"/>
</dbReference>
<dbReference type="InterPro" id="IPR029787">
    <property type="entry name" value="Nucleotide_cyclase"/>
</dbReference>
<dbReference type="PANTHER" id="PTHR45138:SF9">
    <property type="entry name" value="DIGUANYLATE CYCLASE DGCM-RELATED"/>
    <property type="match status" value="1"/>
</dbReference>
<dbReference type="Proteomes" id="UP001253851">
    <property type="component" value="Unassembled WGS sequence"/>
</dbReference>
<comment type="caution">
    <text evidence="5">The sequence shown here is derived from an EMBL/GenBank/DDBJ whole genome shotgun (WGS) entry which is preliminary data.</text>
</comment>
<dbReference type="PROSITE" id="PS50887">
    <property type="entry name" value="GGDEF"/>
    <property type="match status" value="1"/>
</dbReference>
<keyword evidence="1" id="KW-0812">Transmembrane</keyword>
<accession>A0A1L8SK28</accession>
<evidence type="ECO:0000259" key="2">
    <source>
        <dbReference type="PROSITE" id="PS50887"/>
    </source>
</evidence>
<dbReference type="GO" id="GO:0043709">
    <property type="term" value="P:cell adhesion involved in single-species biofilm formation"/>
    <property type="evidence" value="ECO:0007669"/>
    <property type="project" value="TreeGrafter"/>
</dbReference>
<feature type="transmembrane region" description="Helical" evidence="1">
    <location>
        <begin position="6"/>
        <end position="24"/>
    </location>
</feature>
<proteinExistence type="predicted"/>
<dbReference type="AlphaFoldDB" id="A0A1L8SK28"/>
<evidence type="ECO:0000313" key="7">
    <source>
        <dbReference type="Proteomes" id="UP001253851"/>
    </source>
</evidence>
<reference evidence="3 7" key="2">
    <citation type="submission" date="2023-03" db="EMBL/GenBank/DDBJ databases">
        <authorList>
            <person name="Shen W."/>
            <person name="Cai J."/>
        </authorList>
    </citation>
    <scope>NUCLEOTIDE SEQUENCE [LARGE SCALE GENOMIC DNA]</scope>
    <source>
        <strain evidence="4 7">B516</strain>
        <strain evidence="3">K72-2</strain>
    </source>
</reference>
<dbReference type="RefSeq" id="WP_005225346.1">
    <property type="nucleotide sequence ID" value="NZ_BAAAXK010000016.1"/>
</dbReference>
<evidence type="ECO:0000256" key="1">
    <source>
        <dbReference type="SAM" id="Phobius"/>
    </source>
</evidence>
<dbReference type="EMBL" id="JARQDV010000005">
    <property type="protein sequence ID" value="MDT2965150.1"/>
    <property type="molecule type" value="Genomic_DNA"/>
</dbReference>
<dbReference type="GO" id="GO:0005886">
    <property type="term" value="C:plasma membrane"/>
    <property type="evidence" value="ECO:0007669"/>
    <property type="project" value="TreeGrafter"/>
</dbReference>
<protein>
    <submittedName>
        <fullName evidence="5">GGDEF domain-containing protein</fullName>
    </submittedName>
</protein>
<dbReference type="InterPro" id="IPR050469">
    <property type="entry name" value="Diguanylate_Cyclase"/>
</dbReference>
<feature type="transmembrane region" description="Helical" evidence="1">
    <location>
        <begin position="45"/>
        <end position="63"/>
    </location>
</feature>
<dbReference type="Gene3D" id="3.30.70.270">
    <property type="match status" value="1"/>
</dbReference>
<dbReference type="InterPro" id="IPR043128">
    <property type="entry name" value="Rev_trsase/Diguanyl_cyclase"/>
</dbReference>
<dbReference type="SMART" id="SM00267">
    <property type="entry name" value="GGDEF"/>
    <property type="match status" value="1"/>
</dbReference>
<keyword evidence="1" id="KW-0472">Membrane</keyword>
<sequence>MANTLVVNTLANLGAIIINIYLLFKISDGFVGQGTFKAKQIAAAIACETVVGMLMMNFSYVVYETRFDLRFLLYAFSMKYLGWKVTVPTMVNLALGRFLFEVSKSSWLNLYLTFFLIVTLTFLHAWAKRRFTDKQELFLSITYLIAISFLFGFYLTGDIQKTTLIYIVYGILAYTLAFFLYSIVNDMQRILALVKIDDLTQLNNFRKFQDDRQRLDTTEVDLSIALIDIDHFKNYNDRYGHRAGDVILQEIARIFSTYCTASNPVYRIGGEEFAILIQGDAQAAAYLLEKIQKRIRYQEIILDAGDSVSITLSIGIAQRQKGELLQQTQERADQALYRAKRSGRDQLCLY</sequence>
<organism evidence="5 6">
    <name type="scientific">Enterococcus casseliflavus</name>
    <name type="common">Enterococcus flavescens</name>
    <dbReference type="NCBI Taxonomy" id="37734"/>
    <lineage>
        <taxon>Bacteria</taxon>
        <taxon>Bacillati</taxon>
        <taxon>Bacillota</taxon>
        <taxon>Bacilli</taxon>
        <taxon>Lactobacillales</taxon>
        <taxon>Enterococcaceae</taxon>
        <taxon>Enterococcus</taxon>
    </lineage>
</organism>
<dbReference type="PANTHER" id="PTHR45138">
    <property type="entry name" value="REGULATORY COMPONENTS OF SENSORY TRANSDUCTION SYSTEM"/>
    <property type="match status" value="1"/>
</dbReference>
<dbReference type="GO" id="GO:1902201">
    <property type="term" value="P:negative regulation of bacterial-type flagellum-dependent cell motility"/>
    <property type="evidence" value="ECO:0007669"/>
    <property type="project" value="TreeGrafter"/>
</dbReference>
<dbReference type="SUPFAM" id="SSF55073">
    <property type="entry name" value="Nucleotide cyclase"/>
    <property type="match status" value="1"/>
</dbReference>
<evidence type="ECO:0000313" key="5">
    <source>
        <dbReference type="EMBL" id="RHK05933.1"/>
    </source>
</evidence>
<dbReference type="Proteomes" id="UP001268896">
    <property type="component" value="Unassembled WGS sequence"/>
</dbReference>
<dbReference type="InterPro" id="IPR000160">
    <property type="entry name" value="GGDEF_dom"/>
</dbReference>
<evidence type="ECO:0000313" key="3">
    <source>
        <dbReference type="EMBL" id="MDT2965150.1"/>
    </source>
</evidence>
<evidence type="ECO:0000313" key="6">
    <source>
        <dbReference type="Proteomes" id="UP000286288"/>
    </source>
</evidence>
<dbReference type="Proteomes" id="UP000286288">
    <property type="component" value="Unassembled WGS sequence"/>
</dbReference>
<dbReference type="NCBIfam" id="TIGR00254">
    <property type="entry name" value="GGDEF"/>
    <property type="match status" value="1"/>
</dbReference>